<evidence type="ECO:0000313" key="2">
    <source>
        <dbReference type="Proteomes" id="UP000789366"/>
    </source>
</evidence>
<sequence>MSNKKHTGGKPKHNLTNHVIVTNEYVNPEKPSDKWCLCRYCDNVGDKVKVVNRWRLVRNHLKKCNNFFNEFGHAEAEKKLQEAEQEYISKKEARKRTTKLIKSSTSQNTNTSNLNKMAHYLARTLTYKEQSQFEKHILNMTIENGWSFRWTEPKSLLLELEKFRKQQKPFTLHVANQFAKDILGYWEFCSDAAKELNNSEIPNSTQNNQDYTMIISDSKDDEIQEQERNNNAISVEEWSEIVSKWVTMINDDERLDENAIILNQTGNIDHPSINKDAKWNLSSLFSQDLPTPPYFFELEE</sequence>
<protein>
    <submittedName>
        <fullName evidence="1">2290_t:CDS:1</fullName>
    </submittedName>
</protein>
<dbReference type="EMBL" id="CAJVPW010012623">
    <property type="protein sequence ID" value="CAG8637261.1"/>
    <property type="molecule type" value="Genomic_DNA"/>
</dbReference>
<accession>A0ACA9N7L2</accession>
<keyword evidence="2" id="KW-1185">Reference proteome</keyword>
<comment type="caution">
    <text evidence="1">The sequence shown here is derived from an EMBL/GenBank/DDBJ whole genome shotgun (WGS) entry which is preliminary data.</text>
</comment>
<organism evidence="1 2">
    <name type="scientific">Cetraspora pellucida</name>
    <dbReference type="NCBI Taxonomy" id="1433469"/>
    <lineage>
        <taxon>Eukaryota</taxon>
        <taxon>Fungi</taxon>
        <taxon>Fungi incertae sedis</taxon>
        <taxon>Mucoromycota</taxon>
        <taxon>Glomeromycotina</taxon>
        <taxon>Glomeromycetes</taxon>
        <taxon>Diversisporales</taxon>
        <taxon>Gigasporaceae</taxon>
        <taxon>Cetraspora</taxon>
    </lineage>
</organism>
<reference evidence="1" key="1">
    <citation type="submission" date="2021-06" db="EMBL/GenBank/DDBJ databases">
        <authorList>
            <person name="Kallberg Y."/>
            <person name="Tangrot J."/>
            <person name="Rosling A."/>
        </authorList>
    </citation>
    <scope>NUCLEOTIDE SEQUENCE</scope>
    <source>
        <strain evidence="1">28 12/20/2015</strain>
    </source>
</reference>
<evidence type="ECO:0000313" key="1">
    <source>
        <dbReference type="EMBL" id="CAG8637261.1"/>
    </source>
</evidence>
<name>A0ACA9N7L2_9GLOM</name>
<proteinExistence type="predicted"/>
<gene>
    <name evidence="1" type="ORF">SPELUC_LOCUS8430</name>
</gene>
<dbReference type="Proteomes" id="UP000789366">
    <property type="component" value="Unassembled WGS sequence"/>
</dbReference>